<dbReference type="PROSITE" id="PS51032">
    <property type="entry name" value="AP2_ERF"/>
    <property type="match status" value="1"/>
</dbReference>
<dbReference type="GO" id="GO:0003700">
    <property type="term" value="F:DNA-binding transcription factor activity"/>
    <property type="evidence" value="ECO:0007669"/>
    <property type="project" value="InterPro"/>
</dbReference>
<dbReference type="InterPro" id="IPR036955">
    <property type="entry name" value="AP2/ERF_dom_sf"/>
</dbReference>
<dbReference type="PANTHER" id="PTHR31194">
    <property type="entry name" value="SHN SHINE , DNA BINDING / TRANSCRIPTION FACTOR"/>
    <property type="match status" value="1"/>
</dbReference>
<dbReference type="PANTHER" id="PTHR31194:SF187">
    <property type="entry name" value="ETHYLENE-RESPONSIVE TRANSCRIPTION FACTOR ERF118-LIKE"/>
    <property type="match status" value="1"/>
</dbReference>
<dbReference type="Gene3D" id="3.30.730.10">
    <property type="entry name" value="AP2/ERF domain"/>
    <property type="match status" value="1"/>
</dbReference>
<dbReference type="CDD" id="cd00018">
    <property type="entry name" value="AP2"/>
    <property type="match status" value="1"/>
</dbReference>
<keyword evidence="6" id="KW-0472">Membrane</keyword>
<dbReference type="AlphaFoldDB" id="A0AAP0RHZ7"/>
<dbReference type="PRINTS" id="PR00367">
    <property type="entry name" value="ETHRSPELEMNT"/>
</dbReference>
<keyword evidence="6" id="KW-1133">Transmembrane helix</keyword>
<evidence type="ECO:0000256" key="4">
    <source>
        <dbReference type="ARBA" id="ARBA00023163"/>
    </source>
</evidence>
<comment type="caution">
    <text evidence="8">The sequence shown here is derived from an EMBL/GenBank/DDBJ whole genome shotgun (WGS) entry which is preliminary data.</text>
</comment>
<proteinExistence type="predicted"/>
<dbReference type="SMART" id="SM00380">
    <property type="entry name" value="AP2"/>
    <property type="match status" value="1"/>
</dbReference>
<accession>A0AAP0RHZ7</accession>
<dbReference type="Proteomes" id="UP001415857">
    <property type="component" value="Unassembled WGS sequence"/>
</dbReference>
<protein>
    <recommendedName>
        <fullName evidence="7">AP2/ERF domain-containing protein</fullName>
    </recommendedName>
</protein>
<evidence type="ECO:0000259" key="7">
    <source>
        <dbReference type="PROSITE" id="PS51032"/>
    </source>
</evidence>
<name>A0AAP0RHZ7_LIQFO</name>
<evidence type="ECO:0000256" key="5">
    <source>
        <dbReference type="ARBA" id="ARBA00023242"/>
    </source>
</evidence>
<comment type="subcellular location">
    <subcellularLocation>
        <location evidence="1">Nucleus</location>
    </subcellularLocation>
</comment>
<dbReference type="GO" id="GO:0005634">
    <property type="term" value="C:nucleus"/>
    <property type="evidence" value="ECO:0007669"/>
    <property type="project" value="UniProtKB-SubCell"/>
</dbReference>
<gene>
    <name evidence="8" type="ORF">L1049_027911</name>
</gene>
<dbReference type="InterPro" id="IPR016177">
    <property type="entry name" value="DNA-bd_dom_sf"/>
</dbReference>
<keyword evidence="9" id="KW-1185">Reference proteome</keyword>
<evidence type="ECO:0000256" key="6">
    <source>
        <dbReference type="SAM" id="Phobius"/>
    </source>
</evidence>
<organism evidence="8 9">
    <name type="scientific">Liquidambar formosana</name>
    <name type="common">Formosan gum</name>
    <dbReference type="NCBI Taxonomy" id="63359"/>
    <lineage>
        <taxon>Eukaryota</taxon>
        <taxon>Viridiplantae</taxon>
        <taxon>Streptophyta</taxon>
        <taxon>Embryophyta</taxon>
        <taxon>Tracheophyta</taxon>
        <taxon>Spermatophyta</taxon>
        <taxon>Magnoliopsida</taxon>
        <taxon>eudicotyledons</taxon>
        <taxon>Gunneridae</taxon>
        <taxon>Pentapetalae</taxon>
        <taxon>Saxifragales</taxon>
        <taxon>Altingiaceae</taxon>
        <taxon>Liquidambar</taxon>
    </lineage>
</organism>
<evidence type="ECO:0000256" key="3">
    <source>
        <dbReference type="ARBA" id="ARBA00023125"/>
    </source>
</evidence>
<dbReference type="EMBL" id="JBBPBK010000009">
    <property type="protein sequence ID" value="KAK9278346.1"/>
    <property type="molecule type" value="Genomic_DNA"/>
</dbReference>
<sequence>MPGLQRQFSNQDMICKKQKKLMEEDTKSIQKVRVIIMILMLLILQATMTMRQLHSNNGGKVGTSLSKNGGKVSTKLCEDQKTRKSSSIYKGVRRRKWGKYAAEIRDPIRGVRMWLGTFNTAEEASNAYQKKKLEFDSIMLSEKISVSEPCVSEDTNGLFAHPSPSSVLDVSTSTTLSNGPGNLIEEENDVVKLVEEEQPTWDFLEEPLLTPSINEELNWCYQNNSLFGKNDFDQFFDGLNMNDLLMCQTESGVADDRLDFDFEMGKDELAWIDQALNIACP</sequence>
<dbReference type="SUPFAM" id="SSF54171">
    <property type="entry name" value="DNA-binding domain"/>
    <property type="match status" value="1"/>
</dbReference>
<feature type="domain" description="AP2/ERF" evidence="7">
    <location>
        <begin position="88"/>
        <end position="149"/>
    </location>
</feature>
<dbReference type="InterPro" id="IPR050913">
    <property type="entry name" value="AP2/ERF_ERF"/>
</dbReference>
<dbReference type="GO" id="GO:0003677">
    <property type="term" value="F:DNA binding"/>
    <property type="evidence" value="ECO:0007669"/>
    <property type="project" value="UniProtKB-KW"/>
</dbReference>
<dbReference type="Pfam" id="PF00847">
    <property type="entry name" value="AP2"/>
    <property type="match status" value="1"/>
</dbReference>
<keyword evidence="4" id="KW-0804">Transcription</keyword>
<evidence type="ECO:0000313" key="8">
    <source>
        <dbReference type="EMBL" id="KAK9278346.1"/>
    </source>
</evidence>
<reference evidence="8 9" key="1">
    <citation type="journal article" date="2024" name="Plant J.">
        <title>Genome sequences and population genomics reveal climatic adaptation and genomic divergence between two closely related sweetgum species.</title>
        <authorList>
            <person name="Xu W.Q."/>
            <person name="Ren C.Q."/>
            <person name="Zhang X.Y."/>
            <person name="Comes H.P."/>
            <person name="Liu X.H."/>
            <person name="Li Y.G."/>
            <person name="Kettle C.J."/>
            <person name="Jalonen R."/>
            <person name="Gaisberger H."/>
            <person name="Ma Y.Z."/>
            <person name="Qiu Y.X."/>
        </authorList>
    </citation>
    <scope>NUCLEOTIDE SEQUENCE [LARGE SCALE GENOMIC DNA]</scope>
    <source>
        <strain evidence="8">Hangzhou</strain>
    </source>
</reference>
<evidence type="ECO:0000256" key="1">
    <source>
        <dbReference type="ARBA" id="ARBA00004123"/>
    </source>
</evidence>
<dbReference type="InterPro" id="IPR001471">
    <property type="entry name" value="AP2/ERF_dom"/>
</dbReference>
<feature type="transmembrane region" description="Helical" evidence="6">
    <location>
        <begin position="32"/>
        <end position="50"/>
    </location>
</feature>
<keyword evidence="3" id="KW-0238">DNA-binding</keyword>
<evidence type="ECO:0000313" key="9">
    <source>
        <dbReference type="Proteomes" id="UP001415857"/>
    </source>
</evidence>
<keyword evidence="2" id="KW-0805">Transcription regulation</keyword>
<keyword evidence="5" id="KW-0539">Nucleus</keyword>
<keyword evidence="6" id="KW-0812">Transmembrane</keyword>
<evidence type="ECO:0000256" key="2">
    <source>
        <dbReference type="ARBA" id="ARBA00023015"/>
    </source>
</evidence>